<keyword evidence="1" id="KW-0378">Hydrolase</keyword>
<keyword evidence="2" id="KW-1185">Reference proteome</keyword>
<proteinExistence type="predicted"/>
<dbReference type="EMBL" id="JAETXL010000053">
    <property type="protein sequence ID" value="MBL6280504.1"/>
    <property type="molecule type" value="Genomic_DNA"/>
</dbReference>
<evidence type="ECO:0000313" key="1">
    <source>
        <dbReference type="EMBL" id="MBL6280504.1"/>
    </source>
</evidence>
<protein>
    <submittedName>
        <fullName evidence="1">Epoxide hydrolase</fullName>
    </submittedName>
</protein>
<dbReference type="SUPFAM" id="SSF53474">
    <property type="entry name" value="alpha/beta-Hydrolases"/>
    <property type="match status" value="1"/>
</dbReference>
<accession>A0ABS1UVX4</accession>
<dbReference type="Proteomes" id="UP000661193">
    <property type="component" value="Unassembled WGS sequence"/>
</dbReference>
<feature type="non-terminal residue" evidence="1">
    <location>
        <position position="1"/>
    </location>
</feature>
<comment type="caution">
    <text evidence="1">The sequence shown here is derived from an EMBL/GenBank/DDBJ whole genome shotgun (WGS) entry which is preliminary data.</text>
</comment>
<gene>
    <name evidence="1" type="ORF">JMF97_30610</name>
</gene>
<evidence type="ECO:0000313" key="2">
    <source>
        <dbReference type="Proteomes" id="UP000661193"/>
    </source>
</evidence>
<dbReference type="Gene3D" id="3.40.50.1820">
    <property type="entry name" value="alpha/beta hydrolase"/>
    <property type="match status" value="1"/>
</dbReference>
<dbReference type="InterPro" id="IPR029058">
    <property type="entry name" value="AB_hydrolase_fold"/>
</dbReference>
<dbReference type="GO" id="GO:0016787">
    <property type="term" value="F:hydrolase activity"/>
    <property type="evidence" value="ECO:0007669"/>
    <property type="project" value="UniProtKB-KW"/>
</dbReference>
<organism evidence="1 2">
    <name type="scientific">Micromonospora fiedleri</name>
    <dbReference type="NCBI Taxonomy" id="1157498"/>
    <lineage>
        <taxon>Bacteria</taxon>
        <taxon>Bacillati</taxon>
        <taxon>Actinomycetota</taxon>
        <taxon>Actinomycetes</taxon>
        <taxon>Micromonosporales</taxon>
        <taxon>Micromonosporaceae</taxon>
        <taxon>Micromonospora</taxon>
    </lineage>
</organism>
<name>A0ABS1UVX4_9ACTN</name>
<sequence>PPELPPRPLALGGEVFACDVGQPIRRFAEPGLPNIGHWSEFDRGGHVPAIEVPDLFVGDLRAFAAKIRQG</sequence>
<reference evidence="1 2" key="1">
    <citation type="submission" date="2021-01" db="EMBL/GenBank/DDBJ databases">
        <title>Genome sequencing of Micromonospora fiedleri MG-37.</title>
        <authorList>
            <person name="Moreland P.E.J."/>
            <person name="Stach J.E.M."/>
        </authorList>
    </citation>
    <scope>NUCLEOTIDE SEQUENCE [LARGE SCALE GENOMIC DNA]</scope>
    <source>
        <strain evidence="1 2">MG-37</strain>
    </source>
</reference>